<dbReference type="SUPFAM" id="SSF56935">
    <property type="entry name" value="Porins"/>
    <property type="match status" value="1"/>
</dbReference>
<dbReference type="GO" id="GO:0009279">
    <property type="term" value="C:cell outer membrane"/>
    <property type="evidence" value="ECO:0007669"/>
    <property type="project" value="UniProtKB-SubCell"/>
</dbReference>
<keyword evidence="10" id="KW-0998">Cell outer membrane</keyword>
<keyword evidence="4" id="KW-0410">Iron transport</keyword>
<evidence type="ECO:0000256" key="6">
    <source>
        <dbReference type="ARBA" id="ARBA00023004"/>
    </source>
</evidence>
<keyword evidence="7" id="KW-0406">Ion transport</keyword>
<dbReference type="PANTHER" id="PTHR32552:SF81">
    <property type="entry name" value="TONB-DEPENDENT OUTER MEMBRANE RECEPTOR"/>
    <property type="match status" value="1"/>
</dbReference>
<keyword evidence="6" id="KW-0408">Iron</keyword>
<sequence>MEEVKVTARLREEKAQDVPLPVSVVGGKTAEVQLLDRLQDLATKVPNFVPYITNPRTSAIAIRGITGISGGADGSESATGMIVDNVFFTHVGFQWANYVDLQSFEVARGPQGTLLGKNTTVGAVIIHTQLPSFEPSATVDTSFGNYNHFIERLNVTGPIIPETLAARATFYLEKSDRWIHNYGTGEPGVLDNNRWGVRGQLYYTGDLLTDRLIFDRLRSDETNNFGAPAFNSFPFYANGAVDTPFSTTLAKRLNLPTTSLNPYYPQLTKLGNLDQRTTGVSNEINHPVGEDTFTSVAAWREFTLHPRNTSSGSISSSGGGSTLGQNTDIAATGYDVYVDQYSLENRLASPKDETLEWTIGTYLLRETVLSQNRQFYGPEASAWFSGNPSASPFLLWGDTSHQNGIARTFSAAGFAQTSWHLDEQWTLTTGLRNTYEIREGSDFGWVNGNTTAAGIGAVQTALGGYSFFDTGGQTQRTDSLSGLINPSYRYNENILAYTSVARGEKSGAINTNALPLLNSSGQFLGFQRLITHPEVSWDYELGVKTNWLDNRLIVNLNVFWNDIYDFQSILVDTRFLDVTGTPLRKQYLSNIPQVRSRGFEFDTRWSPIDRLWINFSGQATDLRYVSFPQAAPSPDWLWPAGSNVNGIAAPLFVNLSGQRVTSGVSGNAPFSPYSFNLGANYEQPLGAALRDYGYALPVSAFGYANLSWFYRSQLSEPLSLYYLGQPSYSLINAGIGLKTDDGRYSANLWVKNLADARYLIGGTIGSNTSPGTVTFGPNTPRTFGGTLSVKLY</sequence>
<keyword evidence="8 11" id="KW-0798">TonB box</keyword>
<comment type="subcellular location">
    <subcellularLocation>
        <location evidence="1">Cell outer membrane</location>
        <topology evidence="1">Multi-pass membrane protein</topology>
    </subcellularLocation>
</comment>
<evidence type="ECO:0000256" key="9">
    <source>
        <dbReference type="ARBA" id="ARBA00023136"/>
    </source>
</evidence>
<keyword evidence="5" id="KW-0812">Transmembrane</keyword>
<dbReference type="KEGG" id="mbry:B1812_04590"/>
<feature type="domain" description="TonB-dependent receptor plug" evidence="13">
    <location>
        <begin position="15"/>
        <end position="122"/>
    </location>
</feature>
<dbReference type="Proteomes" id="UP000193978">
    <property type="component" value="Chromosome"/>
</dbReference>
<dbReference type="Gene3D" id="2.40.170.20">
    <property type="entry name" value="TonB-dependent receptor, beta-barrel domain"/>
    <property type="match status" value="1"/>
</dbReference>
<dbReference type="InterPro" id="IPR000531">
    <property type="entry name" value="Beta-barrel_TonB"/>
</dbReference>
<evidence type="ECO:0000256" key="11">
    <source>
        <dbReference type="RuleBase" id="RU003357"/>
    </source>
</evidence>
<name>A0A1W6N0P0_9HYPH</name>
<dbReference type="InterPro" id="IPR012910">
    <property type="entry name" value="Plug_dom"/>
</dbReference>
<dbReference type="Pfam" id="PF00593">
    <property type="entry name" value="TonB_dep_Rec_b-barrel"/>
    <property type="match status" value="1"/>
</dbReference>
<evidence type="ECO:0000256" key="5">
    <source>
        <dbReference type="ARBA" id="ARBA00022692"/>
    </source>
</evidence>
<proteinExistence type="inferred from homology"/>
<evidence type="ECO:0000256" key="7">
    <source>
        <dbReference type="ARBA" id="ARBA00023065"/>
    </source>
</evidence>
<evidence type="ECO:0000256" key="8">
    <source>
        <dbReference type="ARBA" id="ARBA00023077"/>
    </source>
</evidence>
<evidence type="ECO:0000313" key="15">
    <source>
        <dbReference type="Proteomes" id="UP000193978"/>
    </source>
</evidence>
<keyword evidence="15" id="KW-1185">Reference proteome</keyword>
<dbReference type="AlphaFoldDB" id="A0A1W6N0P0"/>
<keyword evidence="9 11" id="KW-0472">Membrane</keyword>
<evidence type="ECO:0000256" key="1">
    <source>
        <dbReference type="ARBA" id="ARBA00004571"/>
    </source>
</evidence>
<dbReference type="GO" id="GO:0006826">
    <property type="term" value="P:iron ion transport"/>
    <property type="evidence" value="ECO:0007669"/>
    <property type="project" value="UniProtKB-KW"/>
</dbReference>
<evidence type="ECO:0000256" key="4">
    <source>
        <dbReference type="ARBA" id="ARBA00022496"/>
    </source>
</evidence>
<evidence type="ECO:0000259" key="12">
    <source>
        <dbReference type="Pfam" id="PF00593"/>
    </source>
</evidence>
<keyword evidence="2" id="KW-0813">Transport</keyword>
<evidence type="ECO:0000256" key="10">
    <source>
        <dbReference type="ARBA" id="ARBA00023237"/>
    </source>
</evidence>
<keyword evidence="3" id="KW-1134">Transmembrane beta strand</keyword>
<dbReference type="STRING" id="655015.B1812_04590"/>
<dbReference type="EMBL" id="CP019948">
    <property type="protein sequence ID" value="ARN83383.1"/>
    <property type="molecule type" value="Genomic_DNA"/>
</dbReference>
<protein>
    <submittedName>
        <fullName evidence="14">TonB-dependent receptor</fullName>
    </submittedName>
</protein>
<dbReference type="InterPro" id="IPR039426">
    <property type="entry name" value="TonB-dep_rcpt-like"/>
</dbReference>
<evidence type="ECO:0000259" key="13">
    <source>
        <dbReference type="Pfam" id="PF07715"/>
    </source>
</evidence>
<dbReference type="Pfam" id="PF07715">
    <property type="entry name" value="Plug"/>
    <property type="match status" value="1"/>
</dbReference>
<organism evidence="14 15">
    <name type="scientific">Methylocystis bryophila</name>
    <dbReference type="NCBI Taxonomy" id="655015"/>
    <lineage>
        <taxon>Bacteria</taxon>
        <taxon>Pseudomonadati</taxon>
        <taxon>Pseudomonadota</taxon>
        <taxon>Alphaproteobacteria</taxon>
        <taxon>Hyphomicrobiales</taxon>
        <taxon>Methylocystaceae</taxon>
        <taxon>Methylocystis</taxon>
    </lineage>
</organism>
<evidence type="ECO:0000313" key="14">
    <source>
        <dbReference type="EMBL" id="ARN83383.1"/>
    </source>
</evidence>
<evidence type="ECO:0000256" key="2">
    <source>
        <dbReference type="ARBA" id="ARBA00022448"/>
    </source>
</evidence>
<reference evidence="14 15" key="1">
    <citation type="submission" date="2017-02" db="EMBL/GenBank/DDBJ databases">
        <authorList>
            <person name="Peterson S.W."/>
        </authorList>
    </citation>
    <scope>NUCLEOTIDE SEQUENCE [LARGE SCALE GENOMIC DNA]</scope>
    <source>
        <strain evidence="14 15">S285</strain>
    </source>
</reference>
<gene>
    <name evidence="14" type="ORF">B1812_04590</name>
</gene>
<accession>A0A1W6N0P0</accession>
<keyword evidence="14" id="KW-0675">Receptor</keyword>
<feature type="domain" description="TonB-dependent receptor-like beta-barrel" evidence="12">
    <location>
        <begin position="224"/>
        <end position="753"/>
    </location>
</feature>
<dbReference type="InterPro" id="IPR036942">
    <property type="entry name" value="Beta-barrel_TonB_sf"/>
</dbReference>
<dbReference type="PANTHER" id="PTHR32552">
    <property type="entry name" value="FERRICHROME IRON RECEPTOR-RELATED"/>
    <property type="match status" value="1"/>
</dbReference>
<evidence type="ECO:0000256" key="3">
    <source>
        <dbReference type="ARBA" id="ARBA00022452"/>
    </source>
</evidence>
<comment type="similarity">
    <text evidence="11">Belongs to the TonB-dependent receptor family.</text>
</comment>